<accession>A0A6J6FAF5</accession>
<organism evidence="16">
    <name type="scientific">freshwater metagenome</name>
    <dbReference type="NCBI Taxonomy" id="449393"/>
    <lineage>
        <taxon>unclassified sequences</taxon>
        <taxon>metagenomes</taxon>
        <taxon>ecological metagenomes</taxon>
    </lineage>
</organism>
<feature type="domain" description="UvrD-like helicase C-terminal" evidence="15">
    <location>
        <begin position="361"/>
        <end position="679"/>
    </location>
</feature>
<dbReference type="InterPro" id="IPR011335">
    <property type="entry name" value="Restrct_endonuc-II-like"/>
</dbReference>
<dbReference type="GO" id="GO:0004527">
    <property type="term" value="F:exonuclease activity"/>
    <property type="evidence" value="ECO:0007669"/>
    <property type="project" value="UniProtKB-KW"/>
</dbReference>
<feature type="domain" description="UvrD-like helicase ATP-binding" evidence="14">
    <location>
        <begin position="19"/>
        <end position="360"/>
    </location>
</feature>
<dbReference type="GO" id="GO:0033202">
    <property type="term" value="C:DNA helicase complex"/>
    <property type="evidence" value="ECO:0007669"/>
    <property type="project" value="TreeGrafter"/>
</dbReference>
<dbReference type="GO" id="GO:0005524">
    <property type="term" value="F:ATP binding"/>
    <property type="evidence" value="ECO:0007669"/>
    <property type="project" value="UniProtKB-KW"/>
</dbReference>
<dbReference type="PANTHER" id="PTHR11070:SF55">
    <property type="entry name" value="DNA 3'-5' HELICASE"/>
    <property type="match status" value="1"/>
</dbReference>
<dbReference type="EMBL" id="CAEZUE010000014">
    <property type="protein sequence ID" value="CAB4585841.1"/>
    <property type="molecule type" value="Genomic_DNA"/>
</dbReference>
<evidence type="ECO:0000256" key="2">
    <source>
        <dbReference type="ARBA" id="ARBA00022741"/>
    </source>
</evidence>
<evidence type="ECO:0000256" key="8">
    <source>
        <dbReference type="ARBA" id="ARBA00023125"/>
    </source>
</evidence>
<evidence type="ECO:0000256" key="12">
    <source>
        <dbReference type="ARBA" id="ARBA00034808"/>
    </source>
</evidence>
<dbReference type="Pfam" id="PF00580">
    <property type="entry name" value="UvrD-helicase"/>
    <property type="match status" value="1"/>
</dbReference>
<evidence type="ECO:0000256" key="6">
    <source>
        <dbReference type="ARBA" id="ARBA00022839"/>
    </source>
</evidence>
<evidence type="ECO:0000256" key="13">
    <source>
        <dbReference type="ARBA" id="ARBA00048988"/>
    </source>
</evidence>
<evidence type="ECO:0000256" key="11">
    <source>
        <dbReference type="ARBA" id="ARBA00034617"/>
    </source>
</evidence>
<keyword evidence="3" id="KW-0227">DNA damage</keyword>
<evidence type="ECO:0000256" key="4">
    <source>
        <dbReference type="ARBA" id="ARBA00022801"/>
    </source>
</evidence>
<comment type="catalytic activity">
    <reaction evidence="11">
        <text>Couples ATP hydrolysis with the unwinding of duplex DNA by translocating in the 3'-5' direction.</text>
        <dbReference type="EC" id="5.6.2.4"/>
    </reaction>
</comment>
<dbReference type="GO" id="GO:0005829">
    <property type="term" value="C:cytosol"/>
    <property type="evidence" value="ECO:0007669"/>
    <property type="project" value="TreeGrafter"/>
</dbReference>
<dbReference type="AlphaFoldDB" id="A0A6J6FAF5"/>
<name>A0A6J6FAF5_9ZZZZ</name>
<proteinExistence type="predicted"/>
<comment type="catalytic activity">
    <reaction evidence="13">
        <text>ATP + H2O = ADP + phosphate + H(+)</text>
        <dbReference type="Rhea" id="RHEA:13065"/>
        <dbReference type="ChEBI" id="CHEBI:15377"/>
        <dbReference type="ChEBI" id="CHEBI:15378"/>
        <dbReference type="ChEBI" id="CHEBI:30616"/>
        <dbReference type="ChEBI" id="CHEBI:43474"/>
        <dbReference type="ChEBI" id="CHEBI:456216"/>
        <dbReference type="EC" id="5.6.2.4"/>
    </reaction>
</comment>
<dbReference type="Gene3D" id="3.40.50.300">
    <property type="entry name" value="P-loop containing nucleotide triphosphate hydrolases"/>
    <property type="match status" value="4"/>
</dbReference>
<dbReference type="GO" id="GO:0003677">
    <property type="term" value="F:DNA binding"/>
    <property type="evidence" value="ECO:0007669"/>
    <property type="project" value="UniProtKB-KW"/>
</dbReference>
<dbReference type="InterPro" id="IPR027417">
    <property type="entry name" value="P-loop_NTPase"/>
</dbReference>
<keyword evidence="8" id="KW-0238">DNA-binding</keyword>
<sequence>MSNDTAKKEFERKLDLGKDLTPQQWAVIDAELKGVHLVLAGAGSGKTETMSLRALNLIARDKIAPHQVLGLTFTRKAANELTERFGKSVNQMRSRIDEFRSSDNDMSNLGEDPHGFLMPSVSTYNSFATDLFRDHGYRIGWDPDSIVITDATAYAIAREVVLDSTDPVLATLGKSVDDLTRIVMKLSSDLVEYRPSVSAIDTFVADALKLNDLPSSKPKGATGKTRGEVARVNKISSLSTFVTLAQEFAARKHRRGMLEFSDQVAFARDIVERFPDVVTEYRERFAVVILDEYQDTSVTQAQLLYTLFGKHNVTAVGDTNQSIYGWRGASASNVLDYFPNFGAEKSRDDILRLTVSWRNGTSILDAANHLVKHTFVDEGREKLVAKPDATSEPLHAVYTNTVDEEAEAVAAWFATQVGRRKKDLATKTDRQFTAALLLETRTHQTDFCAALRRHGVPYQILGVPGILTEPAIADLYSALSVTADPNAGVHLVRLLGGARWRIGVADLWALHNHARNLSTEYQSREVRERFGTSLAVDESQSLVDALDSLLDRTRESLSPERGIPVDFSDGGYAALLDAAQFFRDLRRLGRLPLNDIVRATTERLNLDIETVVNPSAESRSYFEAFDGLVSSYRSIGLNDTLYSFVKWVADVQSLEKYSPRPEDSAPGVVQVLTVHSAKGLEWDAVAIPRWSTMDKGMETKRANELGWLNEGSLPHPFRPDAIYLPHLAIGKLTTIEAAEVAIKAYATDLKENAYLAERRRVRYVAITRAAEALMISGSFYNATSSKPTPPDAWWIELEEGKHIPAHDPEVCTETNPNLDESVVASWPTNPFGSTAHEATVHAAAQCVINASPDTPTTHDLEIERLLAESRAEQTASIPTRIPASRYAEWSTNLDAVREGNRRPVPTRPFAAARVGNEVHVWIERGAPGEDRFDLSNDSDAAVETDTTIEKLKETYLASRWRDAKCLHKEIEILLPQGRHIIVCKIDAVYEIDGRITIVDWKTGAKPTTEAEKDAKAMQIVLYRRALSALTGTPDADIDCYLFYLAHNWEWNVEPGRLDRLDALPPID</sequence>
<evidence type="ECO:0000256" key="3">
    <source>
        <dbReference type="ARBA" id="ARBA00022763"/>
    </source>
</evidence>
<dbReference type="InterPro" id="IPR011604">
    <property type="entry name" value="PDDEXK-like_dom_sf"/>
</dbReference>
<dbReference type="Gene3D" id="1.10.486.10">
    <property type="entry name" value="PCRA, domain 4"/>
    <property type="match status" value="1"/>
</dbReference>
<dbReference type="PROSITE" id="PS51217">
    <property type="entry name" value="UVRD_HELICASE_CTER"/>
    <property type="match status" value="1"/>
</dbReference>
<protein>
    <recommendedName>
        <fullName evidence="12">DNA 3'-5' helicase</fullName>
        <ecNumber evidence="12">5.6.2.4</ecNumber>
    </recommendedName>
</protein>
<gene>
    <name evidence="16" type="ORF">UFOPK1788_00215</name>
</gene>
<evidence type="ECO:0000256" key="7">
    <source>
        <dbReference type="ARBA" id="ARBA00022840"/>
    </source>
</evidence>
<dbReference type="SUPFAM" id="SSF52540">
    <property type="entry name" value="P-loop containing nucleoside triphosphate hydrolases"/>
    <property type="match status" value="1"/>
</dbReference>
<dbReference type="GO" id="GO:0000725">
    <property type="term" value="P:recombinational repair"/>
    <property type="evidence" value="ECO:0007669"/>
    <property type="project" value="TreeGrafter"/>
</dbReference>
<dbReference type="CDD" id="cd17932">
    <property type="entry name" value="DEXQc_UvrD"/>
    <property type="match status" value="1"/>
</dbReference>
<evidence type="ECO:0000259" key="14">
    <source>
        <dbReference type="PROSITE" id="PS51198"/>
    </source>
</evidence>
<dbReference type="EC" id="5.6.2.4" evidence="12"/>
<keyword evidence="7" id="KW-0067">ATP-binding</keyword>
<keyword evidence="9" id="KW-0234">DNA repair</keyword>
<dbReference type="SUPFAM" id="SSF52980">
    <property type="entry name" value="Restriction endonuclease-like"/>
    <property type="match status" value="1"/>
</dbReference>
<keyword evidence="5" id="KW-0347">Helicase</keyword>
<evidence type="ECO:0000256" key="9">
    <source>
        <dbReference type="ARBA" id="ARBA00023204"/>
    </source>
</evidence>
<keyword evidence="1" id="KW-0540">Nuclease</keyword>
<keyword evidence="2" id="KW-0547">Nucleotide-binding</keyword>
<keyword evidence="4" id="KW-0378">Hydrolase</keyword>
<evidence type="ECO:0000313" key="16">
    <source>
        <dbReference type="EMBL" id="CAB4585841.1"/>
    </source>
</evidence>
<keyword evidence="10" id="KW-0413">Isomerase</keyword>
<evidence type="ECO:0000256" key="5">
    <source>
        <dbReference type="ARBA" id="ARBA00022806"/>
    </source>
</evidence>
<evidence type="ECO:0000256" key="1">
    <source>
        <dbReference type="ARBA" id="ARBA00022722"/>
    </source>
</evidence>
<dbReference type="Pfam" id="PF13361">
    <property type="entry name" value="UvrD_C"/>
    <property type="match status" value="1"/>
</dbReference>
<evidence type="ECO:0000256" key="10">
    <source>
        <dbReference type="ARBA" id="ARBA00023235"/>
    </source>
</evidence>
<evidence type="ECO:0000259" key="15">
    <source>
        <dbReference type="PROSITE" id="PS51217"/>
    </source>
</evidence>
<dbReference type="GO" id="GO:0043138">
    <property type="term" value="F:3'-5' DNA helicase activity"/>
    <property type="evidence" value="ECO:0007669"/>
    <property type="project" value="UniProtKB-EC"/>
</dbReference>
<dbReference type="InterPro" id="IPR000212">
    <property type="entry name" value="DNA_helicase_UvrD/REP"/>
</dbReference>
<dbReference type="PANTHER" id="PTHR11070">
    <property type="entry name" value="UVRD / RECB / PCRA DNA HELICASE FAMILY MEMBER"/>
    <property type="match status" value="1"/>
</dbReference>
<dbReference type="Gene3D" id="3.90.320.10">
    <property type="match status" value="1"/>
</dbReference>
<keyword evidence="6" id="KW-0269">Exonuclease</keyword>
<dbReference type="PROSITE" id="PS51198">
    <property type="entry name" value="UVRD_HELICASE_ATP_BIND"/>
    <property type="match status" value="1"/>
</dbReference>
<dbReference type="InterPro" id="IPR014016">
    <property type="entry name" value="UvrD-like_ATP-bd"/>
</dbReference>
<dbReference type="Pfam" id="PF12705">
    <property type="entry name" value="PDDEXK_1"/>
    <property type="match status" value="1"/>
</dbReference>
<dbReference type="InterPro" id="IPR038726">
    <property type="entry name" value="PDDEXK_AddAB-type"/>
</dbReference>
<reference evidence="16" key="1">
    <citation type="submission" date="2020-05" db="EMBL/GenBank/DDBJ databases">
        <authorList>
            <person name="Chiriac C."/>
            <person name="Salcher M."/>
            <person name="Ghai R."/>
            <person name="Kavagutti S V."/>
        </authorList>
    </citation>
    <scope>NUCLEOTIDE SEQUENCE</scope>
</reference>
<dbReference type="InterPro" id="IPR014017">
    <property type="entry name" value="DNA_helicase_UvrD-like_C"/>
</dbReference>